<evidence type="ECO:0000259" key="1">
    <source>
        <dbReference type="Pfam" id="PF00501"/>
    </source>
</evidence>
<dbReference type="CDD" id="cd04433">
    <property type="entry name" value="AFD_class_I"/>
    <property type="match status" value="1"/>
</dbReference>
<dbReference type="InterPro" id="IPR042099">
    <property type="entry name" value="ANL_N_sf"/>
</dbReference>
<dbReference type="InterPro" id="IPR045851">
    <property type="entry name" value="AMP-bd_C_sf"/>
</dbReference>
<proteinExistence type="predicted"/>
<feature type="non-terminal residue" evidence="3">
    <location>
        <position position="1"/>
    </location>
</feature>
<dbReference type="Gene3D" id="3.40.50.12780">
    <property type="entry name" value="N-terminal domain of ligase-like"/>
    <property type="match status" value="1"/>
</dbReference>
<dbReference type="SUPFAM" id="SSF56801">
    <property type="entry name" value="Acetyl-CoA synthetase-like"/>
    <property type="match status" value="1"/>
</dbReference>
<dbReference type="Gene3D" id="3.30.300.30">
    <property type="match status" value="1"/>
</dbReference>
<dbReference type="Pfam" id="PF00501">
    <property type="entry name" value="AMP-binding"/>
    <property type="match status" value="1"/>
</dbReference>
<organism evidence="3 4">
    <name type="scientific">Candidatus Segetimicrobium genomatis</name>
    <dbReference type="NCBI Taxonomy" id="2569760"/>
    <lineage>
        <taxon>Bacteria</taxon>
        <taxon>Bacillati</taxon>
        <taxon>Candidatus Sysuimicrobiota</taxon>
        <taxon>Candidatus Sysuimicrobiia</taxon>
        <taxon>Candidatus Sysuimicrobiales</taxon>
        <taxon>Candidatus Segetimicrobiaceae</taxon>
        <taxon>Candidatus Segetimicrobium</taxon>
    </lineage>
</organism>
<dbReference type="InterPro" id="IPR025110">
    <property type="entry name" value="AMP-bd_C"/>
</dbReference>
<protein>
    <submittedName>
        <fullName evidence="3">Long-chain fatty acid--CoA ligase</fullName>
    </submittedName>
</protein>
<dbReference type="PANTHER" id="PTHR43767">
    <property type="entry name" value="LONG-CHAIN-FATTY-ACID--COA LIGASE"/>
    <property type="match status" value="1"/>
</dbReference>
<evidence type="ECO:0000313" key="4">
    <source>
        <dbReference type="Proteomes" id="UP000320393"/>
    </source>
</evidence>
<dbReference type="PANTHER" id="PTHR43767:SF10">
    <property type="entry name" value="SURFACTIN SYNTHASE SUBUNIT 1"/>
    <property type="match status" value="1"/>
</dbReference>
<keyword evidence="3" id="KW-0436">Ligase</keyword>
<feature type="domain" description="AMP-dependent synthetase/ligase" evidence="1">
    <location>
        <begin position="1"/>
        <end position="119"/>
    </location>
</feature>
<reference evidence="3 4" key="1">
    <citation type="journal article" date="2019" name="Nat. Microbiol.">
        <title>Mediterranean grassland soil C-N compound turnover is dependent on rainfall and depth, and is mediated by genomically divergent microorganisms.</title>
        <authorList>
            <person name="Diamond S."/>
            <person name="Andeer P.F."/>
            <person name="Li Z."/>
            <person name="Crits-Christoph A."/>
            <person name="Burstein D."/>
            <person name="Anantharaman K."/>
            <person name="Lane K.R."/>
            <person name="Thomas B.C."/>
            <person name="Pan C."/>
            <person name="Northen T.R."/>
            <person name="Banfield J.F."/>
        </authorList>
    </citation>
    <scope>NUCLEOTIDE SEQUENCE [LARGE SCALE GENOMIC DNA]</scope>
    <source>
        <strain evidence="3">NP_5</strain>
    </source>
</reference>
<evidence type="ECO:0000259" key="2">
    <source>
        <dbReference type="Pfam" id="PF13193"/>
    </source>
</evidence>
<comment type="caution">
    <text evidence="3">The sequence shown here is derived from an EMBL/GenBank/DDBJ whole genome shotgun (WGS) entry which is preliminary data.</text>
</comment>
<feature type="domain" description="AMP-binding enzyme C-terminal" evidence="2">
    <location>
        <begin position="151"/>
        <end position="222"/>
    </location>
</feature>
<dbReference type="GO" id="GO:0016877">
    <property type="term" value="F:ligase activity, forming carbon-sulfur bonds"/>
    <property type="evidence" value="ECO:0007669"/>
    <property type="project" value="UniProtKB-ARBA"/>
</dbReference>
<dbReference type="Proteomes" id="UP000320393">
    <property type="component" value="Unassembled WGS sequence"/>
</dbReference>
<dbReference type="InterPro" id="IPR050237">
    <property type="entry name" value="ATP-dep_AMP-bd_enzyme"/>
</dbReference>
<evidence type="ECO:0000313" key="3">
    <source>
        <dbReference type="EMBL" id="TMJ08157.1"/>
    </source>
</evidence>
<sequence>ATILYAVPVTYRAMVTSPLEDPPDLSSLRLCFSAGAPLFRDTEDQFAERFGRRISQNYGTTEAGVISTRLEWDVRLRGSVGRPLRNRTIQIMDPHGQLLDPGQIGKVVVRSPALARTYHEGPQGAEDGYLFLAGRTSSMIHLAGLLIDPGEVEEVIGRLPLVREVAVVGVSHPGGDRLKAVLVAEGLTASDVVQHCRRHLAESKIPKIVEFRDALPRTPAGKIIRRVLS</sequence>
<dbReference type="AlphaFoldDB" id="A0A537LKE3"/>
<dbReference type="Pfam" id="PF13193">
    <property type="entry name" value="AMP-binding_C"/>
    <property type="match status" value="1"/>
</dbReference>
<accession>A0A537LKE3</accession>
<dbReference type="EMBL" id="VBAM01000419">
    <property type="protein sequence ID" value="TMJ08157.1"/>
    <property type="molecule type" value="Genomic_DNA"/>
</dbReference>
<dbReference type="InterPro" id="IPR000873">
    <property type="entry name" value="AMP-dep_synth/lig_dom"/>
</dbReference>
<name>A0A537LKE3_9BACT</name>
<gene>
    <name evidence="3" type="ORF">E6H02_10360</name>
</gene>